<evidence type="ECO:0000256" key="3">
    <source>
        <dbReference type="ARBA" id="ARBA00023163"/>
    </source>
</evidence>
<dbReference type="SUPFAM" id="SSF46689">
    <property type="entry name" value="Homeodomain-like"/>
    <property type="match status" value="1"/>
</dbReference>
<dbReference type="EMBL" id="VUJV01000007">
    <property type="protein sequence ID" value="KAA1416410.1"/>
    <property type="molecule type" value="Genomic_DNA"/>
</dbReference>
<sequence length="216" mass="22722">MTAAPSSRPGPRADLDVPAALLDTAERMFAQDGVGAVSLRAIGREAGVSSAAVLYHHSTKPMLVEAVLRRRGAAVGRELSARLRALLDADGPVTTRDLVDAVLVPMVDVVNADPEGGLCWVKLFTQLAQANDNLWISAVRGNTDLSTMVVEVTQRALPALDEAAIRSRLGIAMFGVLTSLAGADLRAVPDRMGPDGLDPEFVEQLARFTAAGLATD</sequence>
<protein>
    <submittedName>
        <fullName evidence="6">TetR/AcrR family transcriptional regulator</fullName>
    </submittedName>
</protein>
<evidence type="ECO:0000313" key="6">
    <source>
        <dbReference type="EMBL" id="KAA1416410.1"/>
    </source>
</evidence>
<dbReference type="GO" id="GO:0000976">
    <property type="term" value="F:transcription cis-regulatory region binding"/>
    <property type="evidence" value="ECO:0007669"/>
    <property type="project" value="TreeGrafter"/>
</dbReference>
<dbReference type="PANTHER" id="PTHR30055:SF234">
    <property type="entry name" value="HTH-TYPE TRANSCRIPTIONAL REGULATOR BETI"/>
    <property type="match status" value="1"/>
</dbReference>
<reference evidence="6 7" key="1">
    <citation type="submission" date="2019-09" db="EMBL/GenBank/DDBJ databases">
        <title>Nocardioides panacisoli sp. nov., isolated from the soil of a ginseng field.</title>
        <authorList>
            <person name="Cho C."/>
        </authorList>
    </citation>
    <scope>NUCLEOTIDE SEQUENCE [LARGE SCALE GENOMIC DNA]</scope>
    <source>
        <strain evidence="6 7">BN130099</strain>
    </source>
</reference>
<dbReference type="Gene3D" id="1.10.357.10">
    <property type="entry name" value="Tetracycline Repressor, domain 2"/>
    <property type="match status" value="1"/>
</dbReference>
<keyword evidence="2 4" id="KW-0238">DNA-binding</keyword>
<accession>A0A5B1L9G1</accession>
<keyword evidence="7" id="KW-1185">Reference proteome</keyword>
<evidence type="ECO:0000256" key="4">
    <source>
        <dbReference type="PROSITE-ProRule" id="PRU00335"/>
    </source>
</evidence>
<keyword evidence="3" id="KW-0804">Transcription</keyword>
<evidence type="ECO:0000256" key="1">
    <source>
        <dbReference type="ARBA" id="ARBA00023015"/>
    </source>
</evidence>
<organism evidence="6 7">
    <name type="scientific">Nocardioides humilatus</name>
    <dbReference type="NCBI Taxonomy" id="2607660"/>
    <lineage>
        <taxon>Bacteria</taxon>
        <taxon>Bacillati</taxon>
        <taxon>Actinomycetota</taxon>
        <taxon>Actinomycetes</taxon>
        <taxon>Propionibacteriales</taxon>
        <taxon>Nocardioidaceae</taxon>
        <taxon>Nocardioides</taxon>
    </lineage>
</organism>
<reference evidence="6 7" key="2">
    <citation type="submission" date="2019-09" db="EMBL/GenBank/DDBJ databases">
        <authorList>
            <person name="Jin C."/>
        </authorList>
    </citation>
    <scope>NUCLEOTIDE SEQUENCE [LARGE SCALE GENOMIC DNA]</scope>
    <source>
        <strain evidence="6 7">BN130099</strain>
    </source>
</reference>
<dbReference type="Pfam" id="PF00440">
    <property type="entry name" value="TetR_N"/>
    <property type="match status" value="1"/>
</dbReference>
<dbReference type="PANTHER" id="PTHR30055">
    <property type="entry name" value="HTH-TYPE TRANSCRIPTIONAL REGULATOR RUTR"/>
    <property type="match status" value="1"/>
</dbReference>
<dbReference type="InterPro" id="IPR001647">
    <property type="entry name" value="HTH_TetR"/>
</dbReference>
<evidence type="ECO:0000313" key="7">
    <source>
        <dbReference type="Proteomes" id="UP000325003"/>
    </source>
</evidence>
<dbReference type="InterPro" id="IPR036271">
    <property type="entry name" value="Tet_transcr_reg_TetR-rel_C_sf"/>
</dbReference>
<dbReference type="RefSeq" id="WP_149729951.1">
    <property type="nucleotide sequence ID" value="NZ_VUJV01000007.1"/>
</dbReference>
<name>A0A5B1L9G1_9ACTN</name>
<feature type="DNA-binding region" description="H-T-H motif" evidence="4">
    <location>
        <begin position="38"/>
        <end position="57"/>
    </location>
</feature>
<dbReference type="SUPFAM" id="SSF48498">
    <property type="entry name" value="Tetracyclin repressor-like, C-terminal domain"/>
    <property type="match status" value="1"/>
</dbReference>
<dbReference type="Proteomes" id="UP000325003">
    <property type="component" value="Unassembled WGS sequence"/>
</dbReference>
<dbReference type="AlphaFoldDB" id="A0A5B1L9G1"/>
<dbReference type="InterPro" id="IPR009057">
    <property type="entry name" value="Homeodomain-like_sf"/>
</dbReference>
<dbReference type="PRINTS" id="PR00455">
    <property type="entry name" value="HTHTETR"/>
</dbReference>
<evidence type="ECO:0000259" key="5">
    <source>
        <dbReference type="PROSITE" id="PS50977"/>
    </source>
</evidence>
<comment type="caution">
    <text evidence="6">The sequence shown here is derived from an EMBL/GenBank/DDBJ whole genome shotgun (WGS) entry which is preliminary data.</text>
</comment>
<dbReference type="PROSITE" id="PS50977">
    <property type="entry name" value="HTH_TETR_2"/>
    <property type="match status" value="1"/>
</dbReference>
<evidence type="ECO:0000256" key="2">
    <source>
        <dbReference type="ARBA" id="ARBA00023125"/>
    </source>
</evidence>
<proteinExistence type="predicted"/>
<dbReference type="InterPro" id="IPR050109">
    <property type="entry name" value="HTH-type_TetR-like_transc_reg"/>
</dbReference>
<keyword evidence="1" id="KW-0805">Transcription regulation</keyword>
<dbReference type="GO" id="GO:0003700">
    <property type="term" value="F:DNA-binding transcription factor activity"/>
    <property type="evidence" value="ECO:0007669"/>
    <property type="project" value="TreeGrafter"/>
</dbReference>
<gene>
    <name evidence="6" type="ORF">F0U44_19030</name>
</gene>
<feature type="domain" description="HTH tetR-type" evidence="5">
    <location>
        <begin position="15"/>
        <end position="75"/>
    </location>
</feature>